<dbReference type="Gene3D" id="1.50.10.20">
    <property type="match status" value="1"/>
</dbReference>
<comment type="caution">
    <text evidence="1">The sequence shown here is derived from an EMBL/GenBank/DDBJ whole genome shotgun (WGS) entry which is preliminary data.</text>
</comment>
<keyword evidence="2" id="KW-1185">Reference proteome</keyword>
<sequence>MLLDRLTRHLILNYHFAPNAGLLNGKMGGVVFFGRYAEHTGKAYFREYAEELLDEVFDMVHENIPINFVDGLCGIGWGVEYLIQNSLMEGDSDDVLEDIDKKVIERDPLYIEDLSLHTGLRGVLMYVTARLTTARKDRHYAPFPGEYLERIQKRIALIPAADFENEPALKDAVLLFEKCTAGQTVNGSDLPAITDEFYGVSPENFKNLNYCPIGIYQGLTGVAFKSIRS</sequence>
<proteinExistence type="predicted"/>
<dbReference type="EMBL" id="JACOOK010000006">
    <property type="protein sequence ID" value="MBC5617570.1"/>
    <property type="molecule type" value="Genomic_DNA"/>
</dbReference>
<protein>
    <recommendedName>
        <fullName evidence="3">Lanthionine synthetase C-like protein</fullName>
    </recommendedName>
</protein>
<evidence type="ECO:0000313" key="2">
    <source>
        <dbReference type="Proteomes" id="UP000636891"/>
    </source>
</evidence>
<organism evidence="1 2">
    <name type="scientific">Alistipes hominis</name>
    <dbReference type="NCBI Taxonomy" id="2763015"/>
    <lineage>
        <taxon>Bacteria</taxon>
        <taxon>Pseudomonadati</taxon>
        <taxon>Bacteroidota</taxon>
        <taxon>Bacteroidia</taxon>
        <taxon>Bacteroidales</taxon>
        <taxon>Rikenellaceae</taxon>
        <taxon>Alistipes</taxon>
    </lineage>
</organism>
<dbReference type="RefSeq" id="WP_186965931.1">
    <property type="nucleotide sequence ID" value="NZ_JACOOK010000006.1"/>
</dbReference>
<accession>A0ABR7CPI6</accession>
<dbReference type="SUPFAM" id="SSF158745">
    <property type="entry name" value="LanC-like"/>
    <property type="match status" value="1"/>
</dbReference>
<gene>
    <name evidence="1" type="ORF">H8S08_11180</name>
</gene>
<reference evidence="1 2" key="1">
    <citation type="submission" date="2020-08" db="EMBL/GenBank/DDBJ databases">
        <title>Genome public.</title>
        <authorList>
            <person name="Liu C."/>
            <person name="Sun Q."/>
        </authorList>
    </citation>
    <scope>NUCLEOTIDE SEQUENCE [LARGE SCALE GENOMIC DNA]</scope>
    <source>
        <strain evidence="1 2">New-7</strain>
    </source>
</reference>
<name>A0ABR7CPI6_9BACT</name>
<evidence type="ECO:0000313" key="1">
    <source>
        <dbReference type="EMBL" id="MBC5617570.1"/>
    </source>
</evidence>
<dbReference type="Proteomes" id="UP000636891">
    <property type="component" value="Unassembled WGS sequence"/>
</dbReference>
<evidence type="ECO:0008006" key="3">
    <source>
        <dbReference type="Google" id="ProtNLM"/>
    </source>
</evidence>